<proteinExistence type="predicted"/>
<dbReference type="GO" id="GO:0003824">
    <property type="term" value="F:catalytic activity"/>
    <property type="evidence" value="ECO:0007669"/>
    <property type="project" value="InterPro"/>
</dbReference>
<feature type="domain" description="Endonuclease/exonuclease/phosphatase" evidence="2">
    <location>
        <begin position="13"/>
        <end position="66"/>
    </location>
</feature>
<evidence type="ECO:0000313" key="4">
    <source>
        <dbReference type="Proteomes" id="UP000838756"/>
    </source>
</evidence>
<evidence type="ECO:0000256" key="1">
    <source>
        <dbReference type="SAM" id="MobiDB-lite"/>
    </source>
</evidence>
<dbReference type="EMBL" id="CAKXAJ010025589">
    <property type="protein sequence ID" value="CAH2241739.1"/>
    <property type="molecule type" value="Genomic_DNA"/>
</dbReference>
<comment type="caution">
    <text evidence="3">The sequence shown here is derived from an EMBL/GenBank/DDBJ whole genome shotgun (WGS) entry which is preliminary data.</text>
</comment>
<reference evidence="3" key="1">
    <citation type="submission" date="2022-03" db="EMBL/GenBank/DDBJ databases">
        <authorList>
            <person name="Lindestad O."/>
        </authorList>
    </citation>
    <scope>NUCLEOTIDE SEQUENCE</scope>
</reference>
<name>A0A8S4RW76_9NEOP</name>
<organism evidence="3 4">
    <name type="scientific">Pararge aegeria aegeria</name>
    <dbReference type="NCBI Taxonomy" id="348720"/>
    <lineage>
        <taxon>Eukaryota</taxon>
        <taxon>Metazoa</taxon>
        <taxon>Ecdysozoa</taxon>
        <taxon>Arthropoda</taxon>
        <taxon>Hexapoda</taxon>
        <taxon>Insecta</taxon>
        <taxon>Pterygota</taxon>
        <taxon>Neoptera</taxon>
        <taxon>Endopterygota</taxon>
        <taxon>Lepidoptera</taxon>
        <taxon>Glossata</taxon>
        <taxon>Ditrysia</taxon>
        <taxon>Papilionoidea</taxon>
        <taxon>Nymphalidae</taxon>
        <taxon>Satyrinae</taxon>
        <taxon>Satyrini</taxon>
        <taxon>Parargina</taxon>
        <taxon>Pararge</taxon>
    </lineage>
</organism>
<dbReference type="InterPro" id="IPR036691">
    <property type="entry name" value="Endo/exonu/phosph_ase_sf"/>
</dbReference>
<keyword evidence="4" id="KW-1185">Reference proteome</keyword>
<evidence type="ECO:0000313" key="3">
    <source>
        <dbReference type="EMBL" id="CAH2241739.1"/>
    </source>
</evidence>
<accession>A0A8S4RW76</accession>
<dbReference type="AlphaFoldDB" id="A0A8S4RW76"/>
<dbReference type="Proteomes" id="UP000838756">
    <property type="component" value="Unassembled WGS sequence"/>
</dbReference>
<protein>
    <submittedName>
        <fullName evidence="3">Jg16306 protein</fullName>
    </submittedName>
</protein>
<feature type="region of interest" description="Disordered" evidence="1">
    <location>
        <begin position="101"/>
        <end position="149"/>
    </location>
</feature>
<dbReference type="OrthoDB" id="6927201at2759"/>
<dbReference type="SUPFAM" id="SSF56219">
    <property type="entry name" value="DNase I-like"/>
    <property type="match status" value="1"/>
</dbReference>
<dbReference type="Pfam" id="PF14529">
    <property type="entry name" value="Exo_endo_phos_2"/>
    <property type="match status" value="1"/>
</dbReference>
<feature type="compositionally biased region" description="Basic and acidic residues" evidence="1">
    <location>
        <begin position="130"/>
        <end position="141"/>
    </location>
</feature>
<gene>
    <name evidence="3" type="primary">jg16306</name>
    <name evidence="3" type="ORF">PAEG_LOCUS18150</name>
</gene>
<dbReference type="Gene3D" id="3.60.10.10">
    <property type="entry name" value="Endonuclease/exonuclease/phosphatase"/>
    <property type="match status" value="1"/>
</dbReference>
<dbReference type="InterPro" id="IPR005135">
    <property type="entry name" value="Endo/exonuclease/phosphatase"/>
</dbReference>
<sequence length="149" mass="17430">MKNNDVKVQLKPYRIFSIYRPSRTTLVLQDVHNLLNSQIPTILAGDWNAKHTAWHSSRECYTGRRLFHGNKNLPTLPKICRVDWQLFERVRRNDLHQTHLHARRSRVNSQRSDVHSLQCPQEGHNVHSRSRPEAAVVEKEMAANPLPYP</sequence>
<evidence type="ECO:0000259" key="2">
    <source>
        <dbReference type="Pfam" id="PF14529"/>
    </source>
</evidence>